<evidence type="ECO:0000313" key="9">
    <source>
        <dbReference type="Proteomes" id="UP000013776"/>
    </source>
</evidence>
<feature type="transmembrane region" description="Helical" evidence="6">
    <location>
        <begin position="84"/>
        <end position="104"/>
    </location>
</feature>
<feature type="region of interest" description="Disordered" evidence="5">
    <location>
        <begin position="488"/>
        <end position="517"/>
    </location>
</feature>
<evidence type="ECO:0000256" key="4">
    <source>
        <dbReference type="ARBA" id="ARBA00023136"/>
    </source>
</evidence>
<feature type="transmembrane region" description="Helical" evidence="6">
    <location>
        <begin position="176"/>
        <end position="196"/>
    </location>
</feature>
<feature type="transmembrane region" description="Helical" evidence="6">
    <location>
        <begin position="290"/>
        <end position="310"/>
    </location>
</feature>
<feature type="transmembrane region" description="Helical" evidence="6">
    <location>
        <begin position="220"/>
        <end position="239"/>
    </location>
</feature>
<dbReference type="Gene3D" id="1.20.1250.20">
    <property type="entry name" value="MFS general substrate transporter like domains"/>
    <property type="match status" value="2"/>
</dbReference>
<feature type="transmembrane region" description="Helical" evidence="6">
    <location>
        <begin position="416"/>
        <end position="438"/>
    </location>
</feature>
<proteinExistence type="predicted"/>
<sequence>MAKEGRPDLSLGREIALVVTISFAQLLTQAGLSQAISIQSIIGSSFKVTNPGVLSWFAAGYSLTVGTFILLSGRAGDLYGHKRLFVFGFAWFSIWSIVCGLTRYTSSSVFFIIARVFQGIGPAIVLPNGLAILGRTYPPSGRKNLVFSIFGSTAPSGSNVGAVFASLFAQNVNWSWAFYLMAIICFLVVLVAIVVIPQDSQNANGPGHNSRPFSDVAQQLDLWASIAGIAGLVLFNVAWNQGPVVGWGRAYIIVIFLLSFVFMTGFALLEARVSKYPLVPKEMFNIQISLILGCIATGWASFGIWFYYGWLFLRLQRGGSALLVAAQFTPTTVSGLVAALIVAIFLRRIGAGWIMVMSMAGFLLGNLFFSIAPIAQTYWGLTFVAMCVTPFGMDMSFPAANVIISDFVPHDKQGNAASLVNTILNYSISIGLGIAGTVEVQLNRGGTNQSDLLRGYRAAWRVGIGLAALGLALAVLLTYLIKRADDQTRRTDKESDHIRDKPRTEDATDDESRSSNG</sequence>
<feature type="transmembrane region" description="Helical" evidence="6">
    <location>
        <begin position="110"/>
        <end position="133"/>
    </location>
</feature>
<dbReference type="InterPro" id="IPR036259">
    <property type="entry name" value="MFS_trans_sf"/>
</dbReference>
<dbReference type="PROSITE" id="PS50850">
    <property type="entry name" value="MFS"/>
    <property type="match status" value="1"/>
</dbReference>
<feature type="transmembrane region" description="Helical" evidence="6">
    <location>
        <begin position="458"/>
        <end position="481"/>
    </location>
</feature>
<feature type="transmembrane region" description="Helical" evidence="6">
    <location>
        <begin position="353"/>
        <end position="372"/>
    </location>
</feature>
<feature type="domain" description="Major facilitator superfamily (MFS) profile" evidence="7">
    <location>
        <begin position="17"/>
        <end position="485"/>
    </location>
</feature>
<feature type="transmembrane region" description="Helical" evidence="6">
    <location>
        <begin position="51"/>
        <end position="72"/>
    </location>
</feature>
<evidence type="ECO:0000256" key="6">
    <source>
        <dbReference type="SAM" id="Phobius"/>
    </source>
</evidence>
<evidence type="ECO:0000256" key="5">
    <source>
        <dbReference type="SAM" id="MobiDB-lite"/>
    </source>
</evidence>
<evidence type="ECO:0000313" key="8">
    <source>
        <dbReference type="EMBL" id="CCG84284.1"/>
    </source>
</evidence>
<dbReference type="PANTHER" id="PTHR42718">
    <property type="entry name" value="MAJOR FACILITATOR SUPERFAMILY MULTIDRUG TRANSPORTER MFSC"/>
    <property type="match status" value="1"/>
</dbReference>
<dbReference type="VEuPathDB" id="FungiDB:TAPDE_004723"/>
<dbReference type="Proteomes" id="UP000013776">
    <property type="component" value="Unassembled WGS sequence"/>
</dbReference>
<evidence type="ECO:0000259" key="7">
    <source>
        <dbReference type="PROSITE" id="PS50850"/>
    </source>
</evidence>
<comment type="caution">
    <text evidence="8">The sequence shown here is derived from an EMBL/GenBank/DDBJ whole genome shotgun (WGS) entry which is preliminary data.</text>
</comment>
<keyword evidence="4 6" id="KW-0472">Membrane</keyword>
<feature type="transmembrane region" description="Helical" evidence="6">
    <location>
        <begin position="251"/>
        <end position="269"/>
    </location>
</feature>
<dbReference type="AlphaFoldDB" id="R4XIF3"/>
<dbReference type="Pfam" id="PF07690">
    <property type="entry name" value="MFS_1"/>
    <property type="match status" value="1"/>
</dbReference>
<dbReference type="InterPro" id="IPR020846">
    <property type="entry name" value="MFS_dom"/>
</dbReference>
<evidence type="ECO:0000256" key="1">
    <source>
        <dbReference type="ARBA" id="ARBA00004141"/>
    </source>
</evidence>
<keyword evidence="3 6" id="KW-1133">Transmembrane helix</keyword>
<feature type="transmembrane region" description="Helical" evidence="6">
    <location>
        <begin position="322"/>
        <end position="346"/>
    </location>
</feature>
<dbReference type="GO" id="GO:0016020">
    <property type="term" value="C:membrane"/>
    <property type="evidence" value="ECO:0007669"/>
    <property type="project" value="UniProtKB-SubCell"/>
</dbReference>
<name>R4XIF3_TAPDE</name>
<protein>
    <recommendedName>
        <fullName evidence="7">Major facilitator superfamily (MFS) profile domain-containing protein</fullName>
    </recommendedName>
</protein>
<keyword evidence="9" id="KW-1185">Reference proteome</keyword>
<comment type="subcellular location">
    <subcellularLocation>
        <location evidence="1">Membrane</location>
        <topology evidence="1">Multi-pass membrane protein</topology>
    </subcellularLocation>
</comment>
<keyword evidence="2 6" id="KW-0812">Transmembrane</keyword>
<dbReference type="InterPro" id="IPR011701">
    <property type="entry name" value="MFS"/>
</dbReference>
<dbReference type="GO" id="GO:0022857">
    <property type="term" value="F:transmembrane transporter activity"/>
    <property type="evidence" value="ECO:0007669"/>
    <property type="project" value="InterPro"/>
</dbReference>
<reference evidence="8 9" key="1">
    <citation type="journal article" date="2013" name="MBio">
        <title>Genome sequencing of the plant pathogen Taphrina deformans, the causal agent of peach leaf curl.</title>
        <authorList>
            <person name="Cisse O.H."/>
            <person name="Almeida J.M.G.C.F."/>
            <person name="Fonseca A."/>
            <person name="Kumar A.A."/>
            <person name="Salojaervi J."/>
            <person name="Overmyer K."/>
            <person name="Hauser P.M."/>
            <person name="Pagni M."/>
        </authorList>
    </citation>
    <scope>NUCLEOTIDE SEQUENCE [LARGE SCALE GENOMIC DNA]</scope>
    <source>
        <strain evidence="9">PYCC 5710 / ATCC 11124 / CBS 356.35 / IMI 108563 / JCM 9778 / NBRC 8474</strain>
    </source>
</reference>
<evidence type="ECO:0000256" key="2">
    <source>
        <dbReference type="ARBA" id="ARBA00022692"/>
    </source>
</evidence>
<dbReference type="PANTHER" id="PTHR42718:SF1">
    <property type="entry name" value="LOW AFFINITY AMMONIUM TRANSPORTER"/>
    <property type="match status" value="1"/>
</dbReference>
<evidence type="ECO:0000256" key="3">
    <source>
        <dbReference type="ARBA" id="ARBA00022989"/>
    </source>
</evidence>
<dbReference type="eggNOG" id="KOG0254">
    <property type="taxonomic scope" value="Eukaryota"/>
</dbReference>
<dbReference type="SUPFAM" id="SSF103473">
    <property type="entry name" value="MFS general substrate transporter"/>
    <property type="match status" value="1"/>
</dbReference>
<organism evidence="8 9">
    <name type="scientific">Taphrina deformans (strain PYCC 5710 / ATCC 11124 / CBS 356.35 / IMI 108563 / JCM 9778 / NBRC 8474)</name>
    <name type="common">Peach leaf curl fungus</name>
    <name type="synonym">Lalaria deformans</name>
    <dbReference type="NCBI Taxonomy" id="1097556"/>
    <lineage>
        <taxon>Eukaryota</taxon>
        <taxon>Fungi</taxon>
        <taxon>Dikarya</taxon>
        <taxon>Ascomycota</taxon>
        <taxon>Taphrinomycotina</taxon>
        <taxon>Taphrinomycetes</taxon>
        <taxon>Taphrinales</taxon>
        <taxon>Taphrinaceae</taxon>
        <taxon>Taphrina</taxon>
    </lineage>
</organism>
<gene>
    <name evidence="8" type="ORF">TAPDE_004723</name>
</gene>
<dbReference type="OrthoDB" id="2428527at2759"/>
<feature type="transmembrane region" description="Helical" evidence="6">
    <location>
        <begin position="378"/>
        <end position="404"/>
    </location>
</feature>
<dbReference type="EMBL" id="CAHR02000218">
    <property type="protein sequence ID" value="CCG84284.1"/>
    <property type="molecule type" value="Genomic_DNA"/>
</dbReference>
<accession>R4XIF3</accession>
<feature type="transmembrane region" description="Helical" evidence="6">
    <location>
        <begin position="145"/>
        <end position="170"/>
    </location>
</feature>
<dbReference type="CDD" id="cd17476">
    <property type="entry name" value="MFS_Amf1_MDR_like"/>
    <property type="match status" value="1"/>
</dbReference>